<reference evidence="2" key="1">
    <citation type="submission" date="2022-11" db="UniProtKB">
        <authorList>
            <consortium name="WormBaseParasite"/>
        </authorList>
    </citation>
    <scope>IDENTIFICATION</scope>
</reference>
<evidence type="ECO:0000313" key="2">
    <source>
        <dbReference type="WBParaSite" id="JU765_v2.g6723.t1"/>
    </source>
</evidence>
<evidence type="ECO:0000313" key="1">
    <source>
        <dbReference type="Proteomes" id="UP000887576"/>
    </source>
</evidence>
<sequence>MSTKTETVVCDNIRLCLMKNALDPNRQSHEQFLIIRKEPRFYKGSPHTPLNLVVEDKEGRTAELTFWEEQSLEIHEQIKDVQV</sequence>
<protein>
    <submittedName>
        <fullName evidence="2">Uncharacterized protein</fullName>
    </submittedName>
</protein>
<name>A0AC34RGF3_9BILA</name>
<proteinExistence type="predicted"/>
<dbReference type="WBParaSite" id="JU765_v2.g6723.t1">
    <property type="protein sequence ID" value="JU765_v2.g6723.t1"/>
    <property type="gene ID" value="JU765_v2.g6723"/>
</dbReference>
<organism evidence="1 2">
    <name type="scientific">Panagrolaimus sp. JU765</name>
    <dbReference type="NCBI Taxonomy" id="591449"/>
    <lineage>
        <taxon>Eukaryota</taxon>
        <taxon>Metazoa</taxon>
        <taxon>Ecdysozoa</taxon>
        <taxon>Nematoda</taxon>
        <taxon>Chromadorea</taxon>
        <taxon>Rhabditida</taxon>
        <taxon>Tylenchina</taxon>
        <taxon>Panagrolaimomorpha</taxon>
        <taxon>Panagrolaimoidea</taxon>
        <taxon>Panagrolaimidae</taxon>
        <taxon>Panagrolaimus</taxon>
    </lineage>
</organism>
<dbReference type="Proteomes" id="UP000887576">
    <property type="component" value="Unplaced"/>
</dbReference>
<accession>A0AC34RGF3</accession>